<dbReference type="GO" id="GO:0055037">
    <property type="term" value="C:recycling endosome"/>
    <property type="evidence" value="ECO:0007669"/>
    <property type="project" value="Ensembl"/>
</dbReference>
<comment type="similarity">
    <text evidence="14">Belongs to the immunoglobulin superfamily. SIGLEC (sialic acid binding Ig-like lectin) family.</text>
</comment>
<keyword evidence="13" id="KW-0393">Immunoglobulin domain</keyword>
<evidence type="ECO:0000256" key="7">
    <source>
        <dbReference type="ARBA" id="ARBA00022737"/>
    </source>
</evidence>
<dbReference type="PANTHER" id="PTHR46958:SF1">
    <property type="entry name" value="B-CELL RECEPTOR CD22"/>
    <property type="match status" value="1"/>
</dbReference>
<keyword evidence="10 19" id="KW-0472">Membrane</keyword>
<dbReference type="PROSITE" id="PS50835">
    <property type="entry name" value="IG_LIKE"/>
    <property type="match status" value="5"/>
</dbReference>
<evidence type="ECO:0000256" key="2">
    <source>
        <dbReference type="ARBA" id="ARBA00022475"/>
    </source>
</evidence>
<dbReference type="Gene3D" id="2.60.40.10">
    <property type="entry name" value="Immunoglobulins"/>
    <property type="match status" value="7"/>
</dbReference>
<sequence>MHLLGPWLLLLVSEYLAFSDSHKWSFSHPNTVYAWEGACVWIPCKYKNLKSEDLENITVYHNAQYSSITKSYNGTILYRTTKFEESPSQQERVRYLGGKRNNCTLSIDRVHVNDSGKLGLRMMLKTDRWMEEIYLNVSERPPVPHIRLPPKIRESQEATLSCWLNFTCFGYRTQWQWSLEEPADSSTSISPMTDLIQSELKFQPQWHHHGKNVTCQLWSDREQRVLSQETVQLDVKHLPKLEINVRPREATVKEGESVSMTCEVISSNPEHQTISWLKDGAPLSTQDTIMLNLHAVTRNMSGKYMCQASSDMGTNTSKEVVLEVQYAPEPSIVQILQSPVIEGKTVELMCTSLANPPPTNYTWYHDGKEVLGKTEKTLQILEVLLSHAGTYSCLAENILGLGQIGRGAELDVQYAPKNVTAAIQNSTPIREGDRVTLSCNYNSSNPRVTRYKWSPQGSWAQQSPGLLVIQKVAWDDKTITCAACNSWCSWASPVDLNVHYAPRDVRVLQTNPRPEIHSGHRVVLQCDFSSSRPGEVHFIWKKNGSFLGEERELSFNSVSPEDAGNYSCSVSNSIGQTASEAWRLQVLYAPRRLWVSMTPGDSVMEGEKAALTCESDANPPISQYAWFDWNNQNLRHDGRTLRLDPVKVQHSGAYRCRGSSRLGMGESPPSTLTVYYSPETIGRRAAVVLGLCLAVLILVIFGVKFWQNWKRTRSQQGLQENSSGQSFFVRNKMRRAPLSEGSHAMGCCNPVMEDGISYAALRFPETDTPGTGDAETSGMQGLRQDSRDVVTYSVVQKRRVGDYENVAPDSPEDEGIHYSELIQFGAGDRPRVQEDVEYVTLKH</sequence>
<keyword evidence="2" id="KW-1003">Cell membrane</keyword>
<feature type="domain" description="Ig-like" evidence="21">
    <location>
        <begin position="416"/>
        <end position="497"/>
    </location>
</feature>
<evidence type="ECO:0000259" key="21">
    <source>
        <dbReference type="PROSITE" id="PS50835"/>
    </source>
</evidence>
<dbReference type="InterPro" id="IPR056386">
    <property type="entry name" value="Ig_CD22"/>
</dbReference>
<reference evidence="22" key="1">
    <citation type="submission" date="2025-08" db="UniProtKB">
        <authorList>
            <consortium name="Ensembl"/>
        </authorList>
    </citation>
    <scope>IDENTIFICATION</scope>
</reference>
<dbReference type="Ensembl" id="ENSPSMT00000040837.1">
    <property type="protein sequence ID" value="ENSPSMP00000035425.1"/>
    <property type="gene ID" value="ENSPSMG00000024401.1"/>
</dbReference>
<dbReference type="Proteomes" id="UP000694414">
    <property type="component" value="Unplaced"/>
</dbReference>
<proteinExistence type="inferred from homology"/>
<feature type="chain" id="PRO_5034358056" description="B-cell receptor CD22" evidence="20">
    <location>
        <begin position="18"/>
        <end position="843"/>
    </location>
</feature>
<dbReference type="InterPro" id="IPR003599">
    <property type="entry name" value="Ig_sub"/>
</dbReference>
<dbReference type="GO" id="GO:0033691">
    <property type="term" value="F:sialic acid binding"/>
    <property type="evidence" value="ECO:0007669"/>
    <property type="project" value="Ensembl"/>
</dbReference>
<evidence type="ECO:0000256" key="19">
    <source>
        <dbReference type="SAM" id="Phobius"/>
    </source>
</evidence>
<dbReference type="GO" id="GO:0002638">
    <property type="term" value="P:negative regulation of immunoglobulin production"/>
    <property type="evidence" value="ECO:0007669"/>
    <property type="project" value="Ensembl"/>
</dbReference>
<evidence type="ECO:0000256" key="15">
    <source>
        <dbReference type="ARBA" id="ARBA00040106"/>
    </source>
</evidence>
<feature type="domain" description="Ig-like" evidence="21">
    <location>
        <begin position="590"/>
        <end position="673"/>
    </location>
</feature>
<dbReference type="Pfam" id="PF13927">
    <property type="entry name" value="Ig_3"/>
    <property type="match status" value="3"/>
</dbReference>
<accession>A0A8C9B1Y1</accession>
<evidence type="ECO:0000256" key="10">
    <source>
        <dbReference type="ARBA" id="ARBA00023136"/>
    </source>
</evidence>
<dbReference type="InterPro" id="IPR013783">
    <property type="entry name" value="Ig-like_fold"/>
</dbReference>
<dbReference type="GO" id="GO:0050859">
    <property type="term" value="P:negative regulation of B cell receptor signaling pathway"/>
    <property type="evidence" value="ECO:0007669"/>
    <property type="project" value="Ensembl"/>
</dbReference>
<dbReference type="Pfam" id="PF08205">
    <property type="entry name" value="C2-set_2"/>
    <property type="match status" value="1"/>
</dbReference>
<dbReference type="CDD" id="cd00096">
    <property type="entry name" value="Ig"/>
    <property type="match status" value="1"/>
</dbReference>
<evidence type="ECO:0000256" key="16">
    <source>
        <dbReference type="ARBA" id="ARBA00041781"/>
    </source>
</evidence>
<evidence type="ECO:0000256" key="18">
    <source>
        <dbReference type="ARBA" id="ARBA00046458"/>
    </source>
</evidence>
<evidence type="ECO:0000313" key="22">
    <source>
        <dbReference type="Ensembl" id="ENSPSMP00000035425.1"/>
    </source>
</evidence>
<dbReference type="SMART" id="SM00409">
    <property type="entry name" value="IG"/>
    <property type="match status" value="6"/>
</dbReference>
<dbReference type="GO" id="GO:0042113">
    <property type="term" value="P:B cell activation"/>
    <property type="evidence" value="ECO:0007669"/>
    <property type="project" value="Ensembl"/>
</dbReference>
<protein>
    <recommendedName>
        <fullName evidence="15">B-cell receptor CD22</fullName>
    </recommendedName>
    <alternativeName>
        <fullName evidence="16">Sialic acid-binding Ig-like lectin 2</fullName>
    </alternativeName>
</protein>
<dbReference type="GO" id="GO:0009897">
    <property type="term" value="C:external side of plasma membrane"/>
    <property type="evidence" value="ECO:0007669"/>
    <property type="project" value="Ensembl"/>
</dbReference>
<keyword evidence="11" id="KW-1015">Disulfide bond</keyword>
<dbReference type="SMART" id="SM00408">
    <property type="entry name" value="IGc2"/>
    <property type="match status" value="5"/>
</dbReference>
<feature type="transmembrane region" description="Helical" evidence="19">
    <location>
        <begin position="685"/>
        <end position="706"/>
    </location>
</feature>
<evidence type="ECO:0000256" key="5">
    <source>
        <dbReference type="ARBA" id="ARBA00022729"/>
    </source>
</evidence>
<dbReference type="FunFam" id="2.60.40.10:FF:002011">
    <property type="entry name" value="B-cell receptor CD22"/>
    <property type="match status" value="1"/>
</dbReference>
<evidence type="ECO:0000256" key="3">
    <source>
        <dbReference type="ARBA" id="ARBA00022553"/>
    </source>
</evidence>
<name>A0A8C9B1Y1_PROSS</name>
<dbReference type="GO" id="GO:0005769">
    <property type="term" value="C:early endosome"/>
    <property type="evidence" value="ECO:0007669"/>
    <property type="project" value="Ensembl"/>
</dbReference>
<reference evidence="22" key="2">
    <citation type="submission" date="2025-09" db="UniProtKB">
        <authorList>
            <consortium name="Ensembl"/>
        </authorList>
    </citation>
    <scope>IDENTIFICATION</scope>
</reference>
<evidence type="ECO:0000256" key="13">
    <source>
        <dbReference type="ARBA" id="ARBA00023319"/>
    </source>
</evidence>
<keyword evidence="3" id="KW-0597">Phosphoprotein</keyword>
<keyword evidence="7" id="KW-0677">Repeat</keyword>
<dbReference type="GO" id="GO:0030888">
    <property type="term" value="P:regulation of B cell proliferation"/>
    <property type="evidence" value="ECO:0007669"/>
    <property type="project" value="Ensembl"/>
</dbReference>
<dbReference type="InterPro" id="IPR007110">
    <property type="entry name" value="Ig-like_dom"/>
</dbReference>
<dbReference type="GO" id="GO:0030246">
    <property type="term" value="F:carbohydrate binding"/>
    <property type="evidence" value="ECO:0007669"/>
    <property type="project" value="UniProtKB-KW"/>
</dbReference>
<dbReference type="AlphaFoldDB" id="A0A8C9B1Y1"/>
<keyword evidence="6" id="KW-0430">Lectin</keyword>
<keyword evidence="4 19" id="KW-0812">Transmembrane</keyword>
<evidence type="ECO:0000256" key="11">
    <source>
        <dbReference type="ARBA" id="ARBA00023157"/>
    </source>
</evidence>
<dbReference type="InterPro" id="IPR013162">
    <property type="entry name" value="CD80_C2-set"/>
</dbReference>
<dbReference type="PANTHER" id="PTHR46958">
    <property type="entry name" value="B-CELL RECEPTOR CD22"/>
    <property type="match status" value="1"/>
</dbReference>
<evidence type="ECO:0000313" key="23">
    <source>
        <dbReference type="Proteomes" id="UP000694414"/>
    </source>
</evidence>
<dbReference type="GeneTree" id="ENSGT01010000222294"/>
<dbReference type="GO" id="GO:0030100">
    <property type="term" value="P:regulation of endocytosis"/>
    <property type="evidence" value="ECO:0007669"/>
    <property type="project" value="Ensembl"/>
</dbReference>
<keyword evidence="5 20" id="KW-0732">Signal</keyword>
<dbReference type="Pfam" id="PF24518">
    <property type="entry name" value="Ig_CD22"/>
    <property type="match status" value="1"/>
</dbReference>
<dbReference type="GO" id="GO:0042609">
    <property type="term" value="F:CD4 receptor binding"/>
    <property type="evidence" value="ECO:0007669"/>
    <property type="project" value="Ensembl"/>
</dbReference>
<evidence type="ECO:0000256" key="1">
    <source>
        <dbReference type="ARBA" id="ARBA00004251"/>
    </source>
</evidence>
<evidence type="ECO:0000256" key="14">
    <source>
        <dbReference type="ARBA" id="ARBA00038361"/>
    </source>
</evidence>
<keyword evidence="23" id="KW-1185">Reference proteome</keyword>
<dbReference type="InterPro" id="IPR036179">
    <property type="entry name" value="Ig-like_dom_sf"/>
</dbReference>
<evidence type="ECO:0000256" key="9">
    <source>
        <dbReference type="ARBA" id="ARBA00022989"/>
    </source>
</evidence>
<feature type="signal peptide" evidence="20">
    <location>
        <begin position="1"/>
        <end position="17"/>
    </location>
</feature>
<dbReference type="SUPFAM" id="SSF48726">
    <property type="entry name" value="Immunoglobulin"/>
    <property type="match status" value="7"/>
</dbReference>
<keyword evidence="9 19" id="KW-1133">Transmembrane helix</keyword>
<keyword evidence="8" id="KW-0130">Cell adhesion</keyword>
<dbReference type="InterPro" id="IPR003598">
    <property type="entry name" value="Ig_sub2"/>
</dbReference>
<evidence type="ECO:0000256" key="6">
    <source>
        <dbReference type="ARBA" id="ARBA00022734"/>
    </source>
</evidence>
<evidence type="ECO:0000256" key="8">
    <source>
        <dbReference type="ARBA" id="ARBA00022889"/>
    </source>
</evidence>
<dbReference type="GO" id="GO:0007155">
    <property type="term" value="P:cell adhesion"/>
    <property type="evidence" value="ECO:0007669"/>
    <property type="project" value="UniProtKB-KW"/>
</dbReference>
<comment type="function">
    <text evidence="17">Most highly expressed siglec (sialic acid-binding immunoglobulin-like lectin) on B-cells that plays a role in various aspects of B-cell biology including differentiation, antigen presentation, and trafficking to bone marrow. Binds to alpha 2,6-linked sialic acid residues of surface molecules such as CD22 itself, CD45 and IgM in a cis configuration. Can also bind to ligands on other cells as an adhesion molecule in a trans configuration. Acts as an inhibitory coreceptor on the surface of B-cells and inhibits B-cell receptor induced signaling, characterized by inhibition of the calcium mobilization and cellular activation. Mechanistically, the immunoreceptor tyrosine-based inhibitory motif domain is phosphorylated by the Src kinase LYN, which in turn leads to the recruitment of the protein tyrosine phosphatase 1/PTPN6, leading to the negative regulation of BCR signaling. If this negative signaling from is of sufficient strength, apoptosis of the B-cell can be induced.</text>
</comment>
<dbReference type="GO" id="GO:0050849">
    <property type="term" value="P:negative regulation of calcium-mediated signaling"/>
    <property type="evidence" value="ECO:0007669"/>
    <property type="project" value="Ensembl"/>
</dbReference>
<feature type="domain" description="Ig-like" evidence="21">
    <location>
        <begin position="502"/>
        <end position="579"/>
    </location>
</feature>
<dbReference type="Pfam" id="PF13895">
    <property type="entry name" value="Ig_2"/>
    <property type="match status" value="1"/>
</dbReference>
<dbReference type="GO" id="GO:0032809">
    <property type="term" value="C:neuronal cell body membrane"/>
    <property type="evidence" value="ECO:0007669"/>
    <property type="project" value="Ensembl"/>
</dbReference>
<evidence type="ECO:0000256" key="4">
    <source>
        <dbReference type="ARBA" id="ARBA00022692"/>
    </source>
</evidence>
<dbReference type="GO" id="GO:0070062">
    <property type="term" value="C:extracellular exosome"/>
    <property type="evidence" value="ECO:0007669"/>
    <property type="project" value="TreeGrafter"/>
</dbReference>
<gene>
    <name evidence="22" type="primary">CD22</name>
</gene>
<organism evidence="22 23">
    <name type="scientific">Prolemur simus</name>
    <name type="common">Greater bamboo lemur</name>
    <name type="synonym">Hapalemur simus</name>
    <dbReference type="NCBI Taxonomy" id="1328070"/>
    <lineage>
        <taxon>Eukaryota</taxon>
        <taxon>Metazoa</taxon>
        <taxon>Chordata</taxon>
        <taxon>Craniata</taxon>
        <taxon>Vertebrata</taxon>
        <taxon>Euteleostomi</taxon>
        <taxon>Mammalia</taxon>
        <taxon>Eutheria</taxon>
        <taxon>Euarchontoglires</taxon>
        <taxon>Primates</taxon>
        <taxon>Strepsirrhini</taxon>
        <taxon>Lemuriformes</taxon>
        <taxon>Lemuridae</taxon>
        <taxon>Prolemur</taxon>
    </lineage>
</organism>
<feature type="domain" description="Ig-like" evidence="21">
    <location>
        <begin position="239"/>
        <end position="321"/>
    </location>
</feature>
<evidence type="ECO:0000256" key="20">
    <source>
        <dbReference type="SAM" id="SignalP"/>
    </source>
</evidence>
<feature type="domain" description="Ig-like" evidence="21">
    <location>
        <begin position="330"/>
        <end position="413"/>
    </location>
</feature>
<keyword evidence="12" id="KW-0325">Glycoprotein</keyword>
<dbReference type="GO" id="GO:0019903">
    <property type="term" value="F:protein phosphatase binding"/>
    <property type="evidence" value="ECO:0007669"/>
    <property type="project" value="Ensembl"/>
</dbReference>
<comment type="subcellular location">
    <subcellularLocation>
        <location evidence="1">Cell membrane</location>
        <topology evidence="1">Single-pass type I membrane protein</topology>
    </subcellularLocation>
</comment>
<comment type="subunit">
    <text evidence="18">Predominantly monomer of isoform CD22-beta. Also found as heterodimer of isoform CD22-beta and a shorter isoform. Interacts with PTPN6/SHP-1, LYN, SYK, PIK3R1/PIK3R2 and PLCG1 upon phosphorylation. Interacts with GRB2, INPP5D and SHC1 upon phosphorylation. May form a complex with INPP5D/SHIP, GRB2 and SHC1.</text>
</comment>
<evidence type="ECO:0000256" key="17">
    <source>
        <dbReference type="ARBA" id="ARBA00045430"/>
    </source>
</evidence>
<evidence type="ECO:0000256" key="12">
    <source>
        <dbReference type="ARBA" id="ARBA00023180"/>
    </source>
</evidence>